<keyword evidence="8 20" id="KW-0808">Transferase</keyword>
<name>A0A4V0YE87_9MICO</name>
<evidence type="ECO:0000256" key="8">
    <source>
        <dbReference type="ARBA" id="ARBA00022679"/>
    </source>
</evidence>
<evidence type="ECO:0000256" key="12">
    <source>
        <dbReference type="ARBA" id="ARBA00022840"/>
    </source>
</evidence>
<dbReference type="SUPFAM" id="SSF52540">
    <property type="entry name" value="P-loop containing nucleoside triphosphate hydrolases"/>
    <property type="match status" value="1"/>
</dbReference>
<dbReference type="GO" id="GO:0004715">
    <property type="term" value="F:non-membrane spanning protein tyrosine kinase activity"/>
    <property type="evidence" value="ECO:0007669"/>
    <property type="project" value="UniProtKB-EC"/>
</dbReference>
<gene>
    <name evidence="20" type="ORF">ET495_08925</name>
</gene>
<evidence type="ECO:0000256" key="15">
    <source>
        <dbReference type="ARBA" id="ARBA00023137"/>
    </source>
</evidence>
<proteinExistence type="inferred from homology"/>
<dbReference type="CDD" id="cd05387">
    <property type="entry name" value="BY-kinase"/>
    <property type="match status" value="1"/>
</dbReference>
<protein>
    <recommendedName>
        <fullName evidence="5">non-specific protein-tyrosine kinase</fullName>
        <ecNumber evidence="5">2.7.10.2</ecNumber>
    </recommendedName>
</protein>
<evidence type="ECO:0000256" key="16">
    <source>
        <dbReference type="ARBA" id="ARBA00051245"/>
    </source>
</evidence>
<dbReference type="EC" id="2.7.10.2" evidence="5"/>
<dbReference type="OrthoDB" id="9812433at2"/>
<feature type="transmembrane region" description="Helical" evidence="17">
    <location>
        <begin position="177"/>
        <end position="198"/>
    </location>
</feature>
<dbReference type="PANTHER" id="PTHR32309">
    <property type="entry name" value="TYROSINE-PROTEIN KINASE"/>
    <property type="match status" value="1"/>
</dbReference>
<keyword evidence="9 17" id="KW-0812">Transmembrane</keyword>
<evidence type="ECO:0000259" key="19">
    <source>
        <dbReference type="Pfam" id="PF13614"/>
    </source>
</evidence>
<comment type="similarity">
    <text evidence="2">Belongs to the CpsC/CapA family.</text>
</comment>
<keyword evidence="6" id="KW-1003">Cell membrane</keyword>
<evidence type="ECO:0000256" key="7">
    <source>
        <dbReference type="ARBA" id="ARBA00022519"/>
    </source>
</evidence>
<dbReference type="InterPro" id="IPR005702">
    <property type="entry name" value="Wzc-like_C"/>
</dbReference>
<evidence type="ECO:0000256" key="2">
    <source>
        <dbReference type="ARBA" id="ARBA00006683"/>
    </source>
</evidence>
<dbReference type="InterPro" id="IPR003856">
    <property type="entry name" value="LPS_length_determ_N"/>
</dbReference>
<dbReference type="RefSeq" id="WP_129204367.1">
    <property type="nucleotide sequence ID" value="NZ_CP035495.1"/>
</dbReference>
<evidence type="ECO:0000256" key="3">
    <source>
        <dbReference type="ARBA" id="ARBA00007316"/>
    </source>
</evidence>
<feature type="domain" description="AAA" evidence="19">
    <location>
        <begin position="275"/>
        <end position="413"/>
    </location>
</feature>
<evidence type="ECO:0000256" key="6">
    <source>
        <dbReference type="ARBA" id="ARBA00022475"/>
    </source>
</evidence>
<evidence type="ECO:0000256" key="14">
    <source>
        <dbReference type="ARBA" id="ARBA00023136"/>
    </source>
</evidence>
<dbReference type="KEGG" id="xyl:ET495_08925"/>
<evidence type="ECO:0000313" key="21">
    <source>
        <dbReference type="Proteomes" id="UP000291758"/>
    </source>
</evidence>
<comment type="similarity">
    <text evidence="4">Belongs to the etk/wzc family.</text>
</comment>
<feature type="transmembrane region" description="Helical" evidence="17">
    <location>
        <begin position="14"/>
        <end position="34"/>
    </location>
</feature>
<comment type="subcellular location">
    <subcellularLocation>
        <location evidence="1">Cell inner membrane</location>
        <topology evidence="1">Multi-pass membrane protein</topology>
    </subcellularLocation>
</comment>
<evidence type="ECO:0000256" key="17">
    <source>
        <dbReference type="SAM" id="Phobius"/>
    </source>
</evidence>
<dbReference type="InterPro" id="IPR025669">
    <property type="entry name" value="AAA_dom"/>
</dbReference>
<dbReference type="InterPro" id="IPR027417">
    <property type="entry name" value="P-loop_NTPase"/>
</dbReference>
<dbReference type="FunFam" id="3.40.50.300:FF:000527">
    <property type="entry name" value="Tyrosine-protein kinase etk"/>
    <property type="match status" value="1"/>
</dbReference>
<dbReference type="GO" id="GO:0005886">
    <property type="term" value="C:plasma membrane"/>
    <property type="evidence" value="ECO:0007669"/>
    <property type="project" value="UniProtKB-SubCell"/>
</dbReference>
<evidence type="ECO:0000256" key="1">
    <source>
        <dbReference type="ARBA" id="ARBA00004429"/>
    </source>
</evidence>
<evidence type="ECO:0000256" key="9">
    <source>
        <dbReference type="ARBA" id="ARBA00022692"/>
    </source>
</evidence>
<keyword evidence="11 20" id="KW-0418">Kinase</keyword>
<accession>A0A4V0YE87</accession>
<evidence type="ECO:0000256" key="5">
    <source>
        <dbReference type="ARBA" id="ARBA00011903"/>
    </source>
</evidence>
<dbReference type="Proteomes" id="UP000291758">
    <property type="component" value="Chromosome"/>
</dbReference>
<evidence type="ECO:0000313" key="20">
    <source>
        <dbReference type="EMBL" id="QAY63351.1"/>
    </source>
</evidence>
<keyword evidence="13 17" id="KW-1133">Transmembrane helix</keyword>
<dbReference type="GO" id="GO:0005524">
    <property type="term" value="F:ATP binding"/>
    <property type="evidence" value="ECO:0007669"/>
    <property type="project" value="UniProtKB-KW"/>
</dbReference>
<dbReference type="EMBL" id="CP035495">
    <property type="protein sequence ID" value="QAY63351.1"/>
    <property type="molecule type" value="Genomic_DNA"/>
</dbReference>
<keyword evidence="7" id="KW-0997">Cell inner membrane</keyword>
<organism evidence="20 21">
    <name type="scientific">Xylanimonas allomyrinae</name>
    <dbReference type="NCBI Taxonomy" id="2509459"/>
    <lineage>
        <taxon>Bacteria</taxon>
        <taxon>Bacillati</taxon>
        <taxon>Actinomycetota</taxon>
        <taxon>Actinomycetes</taxon>
        <taxon>Micrococcales</taxon>
        <taxon>Promicromonosporaceae</taxon>
        <taxon>Xylanimonas</taxon>
    </lineage>
</organism>
<keyword evidence="10" id="KW-0547">Nucleotide-binding</keyword>
<evidence type="ECO:0000256" key="4">
    <source>
        <dbReference type="ARBA" id="ARBA00008883"/>
    </source>
</evidence>
<dbReference type="NCBIfam" id="TIGR01007">
    <property type="entry name" value="eps_fam"/>
    <property type="match status" value="1"/>
</dbReference>
<evidence type="ECO:0000256" key="10">
    <source>
        <dbReference type="ARBA" id="ARBA00022741"/>
    </source>
</evidence>
<sequence length="459" mass="47878">MELSDILALLRKRWITVAVVGMLGITVGLALSLLTTPRYSATSQVFVSVRGSDSTTDLLQGSNFTVRQVKSYTELISSPRVLQPVIDDLGLSMNASALAEQVHADSPTDTVLINVKVSDASPEKAAAISNAVAGSLATVVSELETPPGGGNSPVQLSTVRQASVPISPTSPNLKLDIVVGLLAGVGVGVALAILRDLLDTRVRSRSDVENIASDFPLLGVIGLEPGIANRPLVIQDSPHSLRAEALRRLRTNLQFLSTGSHDHTFVITSSLPSEGKSTTSINLAITQAEAGARVVLVDADLRRPSVASYLGIEGSVGLTTVLIGRAGIDDVVQPWGNGNLDVITAGQIPPNPSELLGSQAMSDFLADLRRRYDVVIVDTAPLLPVTDGAILARLAGGAIIVVGADTVHRQQLEAALTTLGTVGAPVLGLVLNRARARATGSEYGYYEYTSSGGTTVPAR</sequence>
<dbReference type="GO" id="GO:0042802">
    <property type="term" value="F:identical protein binding"/>
    <property type="evidence" value="ECO:0007669"/>
    <property type="project" value="UniProtKB-ARBA"/>
</dbReference>
<keyword evidence="14 17" id="KW-0472">Membrane</keyword>
<evidence type="ECO:0000259" key="18">
    <source>
        <dbReference type="Pfam" id="PF02706"/>
    </source>
</evidence>
<dbReference type="AlphaFoldDB" id="A0A4V0YE87"/>
<comment type="similarity">
    <text evidence="3">Belongs to the CpsD/CapB family.</text>
</comment>
<dbReference type="InterPro" id="IPR050445">
    <property type="entry name" value="Bact_polysacc_biosynth/exp"/>
</dbReference>
<dbReference type="Pfam" id="PF02706">
    <property type="entry name" value="Wzz"/>
    <property type="match status" value="1"/>
</dbReference>
<keyword evidence="12" id="KW-0067">ATP-binding</keyword>
<feature type="domain" description="Polysaccharide chain length determinant N-terminal" evidence="18">
    <location>
        <begin position="2"/>
        <end position="89"/>
    </location>
</feature>
<keyword evidence="15" id="KW-0829">Tyrosine-protein kinase</keyword>
<dbReference type="PANTHER" id="PTHR32309:SF13">
    <property type="entry name" value="FERRIC ENTEROBACTIN TRANSPORT PROTEIN FEPE"/>
    <property type="match status" value="1"/>
</dbReference>
<keyword evidence="21" id="KW-1185">Reference proteome</keyword>
<evidence type="ECO:0000256" key="13">
    <source>
        <dbReference type="ARBA" id="ARBA00022989"/>
    </source>
</evidence>
<reference evidence="20 21" key="1">
    <citation type="submission" date="2019-01" db="EMBL/GenBank/DDBJ databases">
        <title>Genome sequencing of strain 2JSPR-7.</title>
        <authorList>
            <person name="Heo J."/>
            <person name="Kim S.-J."/>
            <person name="Kim J.-S."/>
            <person name="Hong S.-B."/>
            <person name="Kwon S.-W."/>
        </authorList>
    </citation>
    <scope>NUCLEOTIDE SEQUENCE [LARGE SCALE GENOMIC DNA]</scope>
    <source>
        <strain evidence="20 21">2JSPR-7</strain>
    </source>
</reference>
<comment type="catalytic activity">
    <reaction evidence="16">
        <text>L-tyrosyl-[protein] + ATP = O-phospho-L-tyrosyl-[protein] + ADP + H(+)</text>
        <dbReference type="Rhea" id="RHEA:10596"/>
        <dbReference type="Rhea" id="RHEA-COMP:10136"/>
        <dbReference type="Rhea" id="RHEA-COMP:20101"/>
        <dbReference type="ChEBI" id="CHEBI:15378"/>
        <dbReference type="ChEBI" id="CHEBI:30616"/>
        <dbReference type="ChEBI" id="CHEBI:46858"/>
        <dbReference type="ChEBI" id="CHEBI:61978"/>
        <dbReference type="ChEBI" id="CHEBI:456216"/>
        <dbReference type="EC" id="2.7.10.2"/>
    </reaction>
</comment>
<dbReference type="Gene3D" id="3.40.50.300">
    <property type="entry name" value="P-loop containing nucleotide triphosphate hydrolases"/>
    <property type="match status" value="1"/>
</dbReference>
<evidence type="ECO:0000256" key="11">
    <source>
        <dbReference type="ARBA" id="ARBA00022777"/>
    </source>
</evidence>
<dbReference type="Pfam" id="PF13614">
    <property type="entry name" value="AAA_31"/>
    <property type="match status" value="1"/>
</dbReference>